<proteinExistence type="predicted"/>
<accession>A0A7S7AXD1</accession>
<dbReference type="Proteomes" id="UP000593915">
    <property type="component" value="Chromosome"/>
</dbReference>
<dbReference type="RefSeq" id="WP_194077350.1">
    <property type="nucleotide sequence ID" value="NZ_CP061839.1"/>
</dbReference>
<gene>
    <name evidence="1" type="ORF">IFE08_05600</name>
</gene>
<evidence type="ECO:0000313" key="1">
    <source>
        <dbReference type="EMBL" id="QOW61837.1"/>
    </source>
</evidence>
<evidence type="ECO:0000313" key="2">
    <source>
        <dbReference type="Proteomes" id="UP000593915"/>
    </source>
</evidence>
<protein>
    <submittedName>
        <fullName evidence="1">Uncharacterized protein</fullName>
    </submittedName>
</protein>
<sequence length="279" mass="32387">MPAQLNRIESEYIFKSFLEEKPVITILHSNGLLRLNKMQYKIKDSCIFFANKTGEAAGEVKVLFTHKKRPLYFTGKINIQKEFSFFKFSSELYKYDFIEKNETGLITLTNSGGGKFSADISPDFPLKLNVENLSDSLKNDLSRQDEYEDFLLFTESFFSTAELPKDDLPPALTERVYEIAEKGKRPKHEPALVFSDGSYMLIFSTAQNTKRISSMQSARTEIRLGRRQIKFLSSFLFEYPLKGIFYKKEYSITCLAIDGIQEEDKRFLYENTYFSKYGK</sequence>
<reference evidence="1 2" key="1">
    <citation type="submission" date="2020-09" db="EMBL/GenBank/DDBJ databases">
        <title>Characterization of Treponema spp. from bovine digital dermatitis in Korea.</title>
        <authorList>
            <person name="Espiritu H.M."/>
            <person name="Cho Y.I."/>
            <person name="Mamuad L."/>
        </authorList>
    </citation>
    <scope>NUCLEOTIDE SEQUENCE [LARGE SCALE GENOMIC DNA]</scope>
    <source>
        <strain evidence="1 2">KS1</strain>
    </source>
</reference>
<dbReference type="AlphaFoldDB" id="A0A7S7AXD1"/>
<dbReference type="EMBL" id="CP061839">
    <property type="protein sequence ID" value="QOW61837.1"/>
    <property type="molecule type" value="Genomic_DNA"/>
</dbReference>
<name>A0A7S7AXD1_9SPIR</name>
<organism evidence="1 2">
    <name type="scientific">Treponema pedis</name>
    <dbReference type="NCBI Taxonomy" id="409322"/>
    <lineage>
        <taxon>Bacteria</taxon>
        <taxon>Pseudomonadati</taxon>
        <taxon>Spirochaetota</taxon>
        <taxon>Spirochaetia</taxon>
        <taxon>Spirochaetales</taxon>
        <taxon>Treponemataceae</taxon>
        <taxon>Treponema</taxon>
    </lineage>
</organism>